<dbReference type="OrthoDB" id="268521at2759"/>
<dbReference type="AlphaFoldDB" id="A0A5C3EKU1"/>
<accession>A0A5C3EKU1</accession>
<dbReference type="Gene3D" id="3.90.1170.10">
    <property type="entry name" value="Ribosomal protein L10e/L16"/>
    <property type="match status" value="1"/>
</dbReference>
<feature type="region of interest" description="Disordered" evidence="5">
    <location>
        <begin position="217"/>
        <end position="239"/>
    </location>
</feature>
<gene>
    <name evidence="6" type="ORF">UTRI_05938_B</name>
</gene>
<dbReference type="Pfam" id="PF00252">
    <property type="entry name" value="Ribosomal_L16"/>
    <property type="match status" value="1"/>
</dbReference>
<sequence>MLSSLTAAFGNLSMRTAAAGPSRLASTPVRSLHLASSARPSLRTSSVAPTQLSNLGGVRHKGNLAPRRTKYRKAHKITIPFNTGGSTKGTTVQEGAYGIRLLAPARLSAKQLVAAETALKRKLKVVKGAQVFLRVFPDIPVCIKGNETRMGKGKGTFEYWACRANMGKVIFEIGGPVEIRPEVAKEALRLASAKLPVPTEFVTTASKPRIGNKIVEPTTTTRASTSLSAADEASAIASS</sequence>
<dbReference type="GO" id="GO:0005762">
    <property type="term" value="C:mitochondrial large ribosomal subunit"/>
    <property type="evidence" value="ECO:0007669"/>
    <property type="project" value="TreeGrafter"/>
</dbReference>
<dbReference type="InterPro" id="IPR020798">
    <property type="entry name" value="Ribosomal_uL16_CS"/>
</dbReference>
<dbReference type="PANTHER" id="PTHR12220">
    <property type="entry name" value="50S/60S RIBOSOMAL PROTEIN L16"/>
    <property type="match status" value="1"/>
</dbReference>
<evidence type="ECO:0000313" key="7">
    <source>
        <dbReference type="Proteomes" id="UP000324022"/>
    </source>
</evidence>
<protein>
    <submittedName>
        <fullName evidence="6">Related to MRPL16 - mitochondrial ribosomal protein, large subunit</fullName>
    </submittedName>
</protein>
<keyword evidence="3 4" id="KW-0687">Ribonucleoprotein</keyword>
<reference evidence="6 7" key="1">
    <citation type="submission" date="2018-03" db="EMBL/GenBank/DDBJ databases">
        <authorList>
            <person name="Guldener U."/>
        </authorList>
    </citation>
    <scope>NUCLEOTIDE SEQUENCE [LARGE SCALE GENOMIC DNA]</scope>
    <source>
        <strain evidence="6 7">NBRC100155</strain>
    </source>
</reference>
<dbReference type="PANTHER" id="PTHR12220:SF13">
    <property type="entry name" value="LARGE RIBOSOMAL SUBUNIT PROTEIN UL16M"/>
    <property type="match status" value="1"/>
</dbReference>
<dbReference type="InterPro" id="IPR047873">
    <property type="entry name" value="Ribosomal_uL16"/>
</dbReference>
<keyword evidence="7" id="KW-1185">Reference proteome</keyword>
<dbReference type="PRINTS" id="PR00060">
    <property type="entry name" value="RIBOSOMALL16"/>
</dbReference>
<dbReference type="InterPro" id="IPR016180">
    <property type="entry name" value="Ribosomal_uL16_dom"/>
</dbReference>
<feature type="compositionally biased region" description="Low complexity" evidence="5">
    <location>
        <begin position="218"/>
        <end position="239"/>
    </location>
</feature>
<name>A0A5C3EKU1_9BASI</name>
<dbReference type="SUPFAM" id="SSF54686">
    <property type="entry name" value="Ribosomal protein L16p/L10e"/>
    <property type="match status" value="1"/>
</dbReference>
<proteinExistence type="inferred from homology"/>
<dbReference type="InterPro" id="IPR036920">
    <property type="entry name" value="Ribosomal_uL16_sf"/>
</dbReference>
<dbReference type="PROSITE" id="PS00701">
    <property type="entry name" value="RIBOSOMAL_L16_2"/>
    <property type="match status" value="1"/>
</dbReference>
<dbReference type="InterPro" id="IPR000114">
    <property type="entry name" value="Ribosomal_uL16_bact-type"/>
</dbReference>
<evidence type="ECO:0000313" key="6">
    <source>
        <dbReference type="EMBL" id="SPO31253.1"/>
    </source>
</evidence>
<dbReference type="GO" id="GO:0003735">
    <property type="term" value="F:structural constituent of ribosome"/>
    <property type="evidence" value="ECO:0007669"/>
    <property type="project" value="InterPro"/>
</dbReference>
<evidence type="ECO:0000256" key="5">
    <source>
        <dbReference type="SAM" id="MobiDB-lite"/>
    </source>
</evidence>
<dbReference type="EMBL" id="OOIN01000037">
    <property type="protein sequence ID" value="SPO31253.1"/>
    <property type="molecule type" value="Genomic_DNA"/>
</dbReference>
<feature type="region of interest" description="Disordered" evidence="5">
    <location>
        <begin position="35"/>
        <end position="62"/>
    </location>
</feature>
<evidence type="ECO:0000256" key="4">
    <source>
        <dbReference type="RuleBase" id="RU004413"/>
    </source>
</evidence>
<organism evidence="6 7">
    <name type="scientific">Ustilago trichophora</name>
    <dbReference type="NCBI Taxonomy" id="86804"/>
    <lineage>
        <taxon>Eukaryota</taxon>
        <taxon>Fungi</taxon>
        <taxon>Dikarya</taxon>
        <taxon>Basidiomycota</taxon>
        <taxon>Ustilaginomycotina</taxon>
        <taxon>Ustilaginomycetes</taxon>
        <taxon>Ustilaginales</taxon>
        <taxon>Ustilaginaceae</taxon>
        <taxon>Ustilago</taxon>
    </lineage>
</organism>
<evidence type="ECO:0000256" key="1">
    <source>
        <dbReference type="ARBA" id="ARBA00008931"/>
    </source>
</evidence>
<dbReference type="Proteomes" id="UP000324022">
    <property type="component" value="Unassembled WGS sequence"/>
</dbReference>
<dbReference type="GO" id="GO:0019843">
    <property type="term" value="F:rRNA binding"/>
    <property type="evidence" value="ECO:0007669"/>
    <property type="project" value="InterPro"/>
</dbReference>
<evidence type="ECO:0000256" key="3">
    <source>
        <dbReference type="ARBA" id="ARBA00023274"/>
    </source>
</evidence>
<dbReference type="GO" id="GO:0032543">
    <property type="term" value="P:mitochondrial translation"/>
    <property type="evidence" value="ECO:0007669"/>
    <property type="project" value="TreeGrafter"/>
</dbReference>
<evidence type="ECO:0000256" key="2">
    <source>
        <dbReference type="ARBA" id="ARBA00022980"/>
    </source>
</evidence>
<keyword evidence="2 4" id="KW-0689">Ribosomal protein</keyword>
<feature type="compositionally biased region" description="Polar residues" evidence="5">
    <location>
        <begin position="38"/>
        <end position="54"/>
    </location>
</feature>
<dbReference type="CDD" id="cd01433">
    <property type="entry name" value="Ribosomal_L16_L10e"/>
    <property type="match status" value="1"/>
</dbReference>
<comment type="similarity">
    <text evidence="1 4">Belongs to the universal ribosomal protein uL16 family.</text>
</comment>
<dbReference type="NCBIfam" id="TIGR01164">
    <property type="entry name" value="rplP_bact"/>
    <property type="match status" value="1"/>
</dbReference>